<dbReference type="AlphaFoldDB" id="A0A2P2P8Q3"/>
<sequence length="57" mass="6923">MKLRLMKNSIKFWVLLEKMESRVLLDLPNIVEFLFRAIGQYVVYRLIKWAAMLRISH</sequence>
<name>A0A2P2P8Q3_RHIMU</name>
<reference evidence="1" key="1">
    <citation type="submission" date="2018-02" db="EMBL/GenBank/DDBJ databases">
        <title>Rhizophora mucronata_Transcriptome.</title>
        <authorList>
            <person name="Meera S.P."/>
            <person name="Sreeshan A."/>
            <person name="Augustine A."/>
        </authorList>
    </citation>
    <scope>NUCLEOTIDE SEQUENCE</scope>
    <source>
        <tissue evidence="1">Leaf</tissue>
    </source>
</reference>
<protein>
    <submittedName>
        <fullName evidence="1">Uncharacterized protein</fullName>
    </submittedName>
</protein>
<dbReference type="EMBL" id="GGEC01070654">
    <property type="protein sequence ID" value="MBX51138.1"/>
    <property type="molecule type" value="Transcribed_RNA"/>
</dbReference>
<evidence type="ECO:0000313" key="1">
    <source>
        <dbReference type="EMBL" id="MBX51138.1"/>
    </source>
</evidence>
<organism evidence="1">
    <name type="scientific">Rhizophora mucronata</name>
    <name type="common">Asiatic mangrove</name>
    <dbReference type="NCBI Taxonomy" id="61149"/>
    <lineage>
        <taxon>Eukaryota</taxon>
        <taxon>Viridiplantae</taxon>
        <taxon>Streptophyta</taxon>
        <taxon>Embryophyta</taxon>
        <taxon>Tracheophyta</taxon>
        <taxon>Spermatophyta</taxon>
        <taxon>Magnoliopsida</taxon>
        <taxon>eudicotyledons</taxon>
        <taxon>Gunneridae</taxon>
        <taxon>Pentapetalae</taxon>
        <taxon>rosids</taxon>
        <taxon>fabids</taxon>
        <taxon>Malpighiales</taxon>
        <taxon>Rhizophoraceae</taxon>
        <taxon>Rhizophora</taxon>
    </lineage>
</organism>
<proteinExistence type="predicted"/>
<accession>A0A2P2P8Q3</accession>